<dbReference type="EMBL" id="BARS01050303">
    <property type="protein sequence ID" value="GAG47183.1"/>
    <property type="molecule type" value="Genomic_DNA"/>
</dbReference>
<dbReference type="InterPro" id="IPR050738">
    <property type="entry name" value="Sulfatase"/>
</dbReference>
<feature type="non-terminal residue" evidence="4">
    <location>
        <position position="1"/>
    </location>
</feature>
<dbReference type="Gene3D" id="3.40.720.10">
    <property type="entry name" value="Alkaline Phosphatase, subunit A"/>
    <property type="match status" value="1"/>
</dbReference>
<evidence type="ECO:0000313" key="4">
    <source>
        <dbReference type="EMBL" id="GAG47183.1"/>
    </source>
</evidence>
<comment type="caution">
    <text evidence="4">The sequence shown here is derived from an EMBL/GenBank/DDBJ whole genome shotgun (WGS) entry which is preliminary data.</text>
</comment>
<evidence type="ECO:0000259" key="3">
    <source>
        <dbReference type="Pfam" id="PF00884"/>
    </source>
</evidence>
<dbReference type="InterPro" id="IPR000917">
    <property type="entry name" value="Sulfatase_N"/>
</dbReference>
<dbReference type="GO" id="GO:0004065">
    <property type="term" value="F:arylsulfatase activity"/>
    <property type="evidence" value="ECO:0007669"/>
    <property type="project" value="TreeGrafter"/>
</dbReference>
<evidence type="ECO:0000256" key="2">
    <source>
        <dbReference type="ARBA" id="ARBA00022801"/>
    </source>
</evidence>
<keyword evidence="2" id="KW-0378">Hydrolase</keyword>
<feature type="domain" description="Sulfatase N-terminal" evidence="3">
    <location>
        <begin position="55"/>
        <end position="195"/>
    </location>
</feature>
<evidence type="ECO:0000256" key="1">
    <source>
        <dbReference type="ARBA" id="ARBA00008779"/>
    </source>
</evidence>
<comment type="similarity">
    <text evidence="1">Belongs to the sulfatase family.</text>
</comment>
<name>X0YES0_9ZZZZ</name>
<dbReference type="InterPro" id="IPR017850">
    <property type="entry name" value="Alkaline_phosphatase_core_sf"/>
</dbReference>
<proteinExistence type="inferred from homology"/>
<dbReference type="PANTHER" id="PTHR42693">
    <property type="entry name" value="ARYLSULFATASE FAMILY MEMBER"/>
    <property type="match status" value="1"/>
</dbReference>
<dbReference type="Pfam" id="PF00884">
    <property type="entry name" value="Sulfatase"/>
    <property type="match status" value="1"/>
</dbReference>
<accession>X0YES0</accession>
<dbReference type="PANTHER" id="PTHR42693:SF53">
    <property type="entry name" value="ENDO-4-O-SULFATASE"/>
    <property type="match status" value="1"/>
</dbReference>
<sequence>TQANTRTHIMPHSQRVNRRNFLHLTAAAGAWLARPRDAQTAPTDAKARGKVAEKPNIIFIMADDLGYGDLGCFGQKLIRTPVLDRMAAGGMRFTRFHAGFPVCLPSRCTLMTGLHTGHARCRINGGGGNHPTLAEEDTTVATVMQAAGYRTAMIGKWSLGDEFTGCVVARKNKDGGGAIYKHGWDYYFGEPNQTYVHSYYLDQMYRHDRLGLLGAKTDGKRLEVVPFPGNRTKKTHYS</sequence>
<gene>
    <name evidence="4" type="ORF">S01H1_75121</name>
</gene>
<organism evidence="4">
    <name type="scientific">marine sediment metagenome</name>
    <dbReference type="NCBI Taxonomy" id="412755"/>
    <lineage>
        <taxon>unclassified sequences</taxon>
        <taxon>metagenomes</taxon>
        <taxon>ecological metagenomes</taxon>
    </lineage>
</organism>
<dbReference type="SUPFAM" id="SSF53649">
    <property type="entry name" value="Alkaline phosphatase-like"/>
    <property type="match status" value="1"/>
</dbReference>
<reference evidence="4" key="1">
    <citation type="journal article" date="2014" name="Front. Microbiol.">
        <title>High frequency of phylogenetically diverse reductive dehalogenase-homologous genes in deep subseafloor sedimentary metagenomes.</title>
        <authorList>
            <person name="Kawai M."/>
            <person name="Futagami T."/>
            <person name="Toyoda A."/>
            <person name="Takaki Y."/>
            <person name="Nishi S."/>
            <person name="Hori S."/>
            <person name="Arai W."/>
            <person name="Tsubouchi T."/>
            <person name="Morono Y."/>
            <person name="Uchiyama I."/>
            <person name="Ito T."/>
            <person name="Fujiyama A."/>
            <person name="Inagaki F."/>
            <person name="Takami H."/>
        </authorList>
    </citation>
    <scope>NUCLEOTIDE SEQUENCE</scope>
    <source>
        <strain evidence="4">Expedition CK06-06</strain>
    </source>
</reference>
<feature type="non-terminal residue" evidence="4">
    <location>
        <position position="238"/>
    </location>
</feature>
<protein>
    <recommendedName>
        <fullName evidence="3">Sulfatase N-terminal domain-containing protein</fullName>
    </recommendedName>
</protein>
<dbReference type="AlphaFoldDB" id="X0YES0"/>